<dbReference type="Proteomes" id="UP000310158">
    <property type="component" value="Unassembled WGS sequence"/>
</dbReference>
<dbReference type="SUPFAM" id="SSF53067">
    <property type="entry name" value="Actin-like ATPase domain"/>
    <property type="match status" value="1"/>
</dbReference>
<organism evidence="1 2">
    <name type="scientific">Bondarzewia mesenterica</name>
    <dbReference type="NCBI Taxonomy" id="1095465"/>
    <lineage>
        <taxon>Eukaryota</taxon>
        <taxon>Fungi</taxon>
        <taxon>Dikarya</taxon>
        <taxon>Basidiomycota</taxon>
        <taxon>Agaricomycotina</taxon>
        <taxon>Agaricomycetes</taxon>
        <taxon>Russulales</taxon>
        <taxon>Bondarzewiaceae</taxon>
        <taxon>Bondarzewia</taxon>
    </lineage>
</organism>
<name>A0A4S4LS73_9AGAM</name>
<keyword evidence="2" id="KW-1185">Reference proteome</keyword>
<dbReference type="Gene3D" id="3.20.20.70">
    <property type="entry name" value="Aldolase class I"/>
    <property type="match status" value="1"/>
</dbReference>
<comment type="caution">
    <text evidence="1">The sequence shown here is derived from an EMBL/GenBank/DDBJ whole genome shotgun (WGS) entry which is preliminary data.</text>
</comment>
<dbReference type="InterPro" id="IPR043129">
    <property type="entry name" value="ATPase_NBD"/>
</dbReference>
<dbReference type="PANTHER" id="PTHR32332:SF31">
    <property type="entry name" value="2-NITROPROPANE DIOXYGENASE FAMILY, PUTATIVE (AFU_ORTHOLOGUE AFUA_2G09850)-RELATED"/>
    <property type="match status" value="1"/>
</dbReference>
<proteinExistence type="predicted"/>
<gene>
    <name evidence="1" type="ORF">EW146_g5813</name>
</gene>
<dbReference type="PANTHER" id="PTHR32332">
    <property type="entry name" value="2-NITROPROPANE DIOXYGENASE"/>
    <property type="match status" value="1"/>
</dbReference>
<dbReference type="Pfam" id="PF03060">
    <property type="entry name" value="NMO"/>
    <property type="match status" value="1"/>
</dbReference>
<dbReference type="OrthoDB" id="311172at2759"/>
<sequence length="250" mass="26785">MCFDASGTQIAWAGGLDYIISNEGSGYEEGRPFNMPSRWQAARRTNARLQSQHIKRARQRGLYASTPDASLMHKETPKNSLRASGAAPIVFEVAFSQPSDTTALKTLRDAATSLVRLLTQVVHPSSATRIASSGGLMKNSGFRIMLEQAVRNAGYLYIKKALAQGADIICAQGGESRGHTGDTPLSILIPTIVDLCKDAINPLTGEPVIIVVAGDIMDRRGLPVSLAYGASGVWVGTRFMRAARGLRGVQ</sequence>
<dbReference type="SUPFAM" id="SSF51412">
    <property type="entry name" value="Inosine monophosphate dehydrogenase (IMPDH)"/>
    <property type="match status" value="1"/>
</dbReference>
<protein>
    <submittedName>
        <fullName evidence="1">Uncharacterized protein</fullName>
    </submittedName>
</protein>
<dbReference type="EMBL" id="SGPL01000270">
    <property type="protein sequence ID" value="THH14528.1"/>
    <property type="molecule type" value="Genomic_DNA"/>
</dbReference>
<evidence type="ECO:0000313" key="2">
    <source>
        <dbReference type="Proteomes" id="UP000310158"/>
    </source>
</evidence>
<evidence type="ECO:0000313" key="1">
    <source>
        <dbReference type="EMBL" id="THH14528.1"/>
    </source>
</evidence>
<accession>A0A4S4LS73</accession>
<reference evidence="1 2" key="1">
    <citation type="submission" date="2019-02" db="EMBL/GenBank/DDBJ databases">
        <title>Genome sequencing of the rare red list fungi Bondarzewia mesenterica.</title>
        <authorList>
            <person name="Buettner E."/>
            <person name="Kellner H."/>
        </authorList>
    </citation>
    <scope>NUCLEOTIDE SEQUENCE [LARGE SCALE GENOMIC DNA]</scope>
    <source>
        <strain evidence="1 2">DSM 108281</strain>
    </source>
</reference>
<dbReference type="AlphaFoldDB" id="A0A4S4LS73"/>
<dbReference type="InterPro" id="IPR013785">
    <property type="entry name" value="Aldolase_TIM"/>
</dbReference>
<dbReference type="Gene3D" id="3.30.420.40">
    <property type="match status" value="1"/>
</dbReference>